<sequence>MATKSLKRERSGSSSSLAASTSSGTPSSMSSSNYSIPYTIFIYRQELRKGRDEFMRLSKVKLHLTDNLIVNTIQNITKYDVAEVININEQMQYKKRLFSKMYKIRKLEKMGLKHIDPNQISDDF</sequence>
<dbReference type="InterPro" id="IPR007970">
    <property type="entry name" value="DUF733"/>
</dbReference>
<dbReference type="Pfam" id="PF05306">
    <property type="entry name" value="DUF733"/>
    <property type="match status" value="1"/>
</dbReference>
<dbReference type="VEuPathDB" id="VectorBase:MDOA000113"/>
<feature type="region of interest" description="Disordered" evidence="1">
    <location>
        <begin position="1"/>
        <end position="33"/>
    </location>
</feature>
<dbReference type="AlphaFoldDB" id="A0A1I8M0V1"/>
<dbReference type="OrthoDB" id="7920933at2759"/>
<feature type="compositionally biased region" description="Low complexity" evidence="1">
    <location>
        <begin position="12"/>
        <end position="33"/>
    </location>
</feature>
<dbReference type="RefSeq" id="XP_005191334.2">
    <property type="nucleotide sequence ID" value="XM_005191277.4"/>
</dbReference>
<protein>
    <submittedName>
        <fullName evidence="2">Uncharacterized protein</fullName>
    </submittedName>
</protein>
<dbReference type="STRING" id="7370.A0A1I8M0V1"/>
<evidence type="ECO:0000256" key="1">
    <source>
        <dbReference type="SAM" id="MobiDB-lite"/>
    </source>
</evidence>
<accession>A0A1I8M0V1</accession>
<name>A0A1I8M0V1_MUSDO</name>
<proteinExistence type="predicted"/>
<reference evidence="2" key="1">
    <citation type="submission" date="2020-05" db="UniProtKB">
        <authorList>
            <consortium name="EnsemblMetazoa"/>
        </authorList>
    </citation>
    <scope>IDENTIFICATION</scope>
    <source>
        <strain evidence="2">Aabys</strain>
    </source>
</reference>
<dbReference type="eggNOG" id="ENOG502T8KV">
    <property type="taxonomic scope" value="Eukaryota"/>
</dbReference>
<organism evidence="2">
    <name type="scientific">Musca domestica</name>
    <name type="common">House fly</name>
    <dbReference type="NCBI Taxonomy" id="7370"/>
    <lineage>
        <taxon>Eukaryota</taxon>
        <taxon>Metazoa</taxon>
        <taxon>Ecdysozoa</taxon>
        <taxon>Arthropoda</taxon>
        <taxon>Hexapoda</taxon>
        <taxon>Insecta</taxon>
        <taxon>Pterygota</taxon>
        <taxon>Neoptera</taxon>
        <taxon>Endopterygota</taxon>
        <taxon>Diptera</taxon>
        <taxon>Brachycera</taxon>
        <taxon>Muscomorpha</taxon>
        <taxon>Muscoidea</taxon>
        <taxon>Muscidae</taxon>
        <taxon>Musca</taxon>
    </lineage>
</organism>
<evidence type="ECO:0000313" key="2">
    <source>
        <dbReference type="EnsemblMetazoa" id="MDOA000113-PA"/>
    </source>
</evidence>
<gene>
    <name evidence="2" type="primary">101888853</name>
</gene>
<dbReference type="VEuPathDB" id="VectorBase:MDOMA2_012072"/>
<feature type="compositionally biased region" description="Basic and acidic residues" evidence="1">
    <location>
        <begin position="1"/>
        <end position="11"/>
    </location>
</feature>
<dbReference type="KEGG" id="mde:101888853"/>
<dbReference type="EnsemblMetazoa" id="MDOA000113-RA">
    <property type="protein sequence ID" value="MDOA000113-PA"/>
    <property type="gene ID" value="MDOA000113"/>
</dbReference>